<feature type="region of interest" description="Disordered" evidence="8">
    <location>
        <begin position="1173"/>
        <end position="1206"/>
    </location>
</feature>
<feature type="compositionally biased region" description="Low complexity" evidence="8">
    <location>
        <begin position="975"/>
        <end position="989"/>
    </location>
</feature>
<feature type="compositionally biased region" description="Basic and acidic residues" evidence="8">
    <location>
        <begin position="1424"/>
        <end position="1435"/>
    </location>
</feature>
<evidence type="ECO:0000256" key="9">
    <source>
        <dbReference type="SAM" id="Phobius"/>
    </source>
</evidence>
<feature type="compositionally biased region" description="Polar residues" evidence="8">
    <location>
        <begin position="875"/>
        <end position="898"/>
    </location>
</feature>
<feature type="compositionally biased region" description="Polar residues" evidence="8">
    <location>
        <begin position="1443"/>
        <end position="1452"/>
    </location>
</feature>
<feature type="region of interest" description="Disordered" evidence="8">
    <location>
        <begin position="421"/>
        <end position="483"/>
    </location>
</feature>
<dbReference type="Gene3D" id="3.40.50.2300">
    <property type="match status" value="2"/>
</dbReference>
<dbReference type="Proteomes" id="UP000677803">
    <property type="component" value="Unassembled WGS sequence"/>
</dbReference>
<dbReference type="CDD" id="cd06760">
    <property type="entry name" value="PDZ4_PDZD2-PDZ2_hPro-IL-16-like"/>
    <property type="match status" value="1"/>
</dbReference>
<keyword evidence="2 9" id="KW-0812">Transmembrane</keyword>
<dbReference type="Pfam" id="PF00595">
    <property type="entry name" value="PDZ"/>
    <property type="match status" value="4"/>
</dbReference>
<feature type="region of interest" description="Disordered" evidence="8">
    <location>
        <begin position="2139"/>
        <end position="2165"/>
    </location>
</feature>
<evidence type="ECO:0000256" key="8">
    <source>
        <dbReference type="SAM" id="MobiDB-lite"/>
    </source>
</evidence>
<feature type="transmembrane region" description="Helical" evidence="9">
    <location>
        <begin position="2103"/>
        <end position="2128"/>
    </location>
</feature>
<reference evidence="11" key="1">
    <citation type="submission" date="2021-05" db="EMBL/GenBank/DDBJ databases">
        <authorList>
            <person name="Tigano A."/>
        </authorList>
    </citation>
    <scope>NUCLEOTIDE SEQUENCE</scope>
</reference>
<evidence type="ECO:0000256" key="1">
    <source>
        <dbReference type="ARBA" id="ARBA00004479"/>
    </source>
</evidence>
<feature type="compositionally biased region" description="Pro residues" evidence="8">
    <location>
        <begin position="934"/>
        <end position="944"/>
    </location>
</feature>
<protein>
    <submittedName>
        <fullName evidence="11">(Atlantic silverside) hypothetical protein</fullName>
    </submittedName>
</protein>
<dbReference type="FunFam" id="2.30.42.10:FF:000127">
    <property type="entry name" value="Pro-interleukin-16"/>
    <property type="match status" value="1"/>
</dbReference>
<dbReference type="InterPro" id="IPR028082">
    <property type="entry name" value="Peripla_BP_I"/>
</dbReference>
<organism evidence="11 12">
    <name type="scientific">Menidia menidia</name>
    <name type="common">Atlantic silverside</name>
    <dbReference type="NCBI Taxonomy" id="238744"/>
    <lineage>
        <taxon>Eukaryota</taxon>
        <taxon>Metazoa</taxon>
        <taxon>Chordata</taxon>
        <taxon>Craniata</taxon>
        <taxon>Vertebrata</taxon>
        <taxon>Euteleostomi</taxon>
        <taxon>Actinopterygii</taxon>
        <taxon>Neopterygii</taxon>
        <taxon>Teleostei</taxon>
        <taxon>Neoteleostei</taxon>
        <taxon>Acanthomorphata</taxon>
        <taxon>Ovalentaria</taxon>
        <taxon>Atherinomorphae</taxon>
        <taxon>Atheriniformes</taxon>
        <taxon>Atherinopsidae</taxon>
        <taxon>Menidiinae</taxon>
        <taxon>Menidia</taxon>
    </lineage>
</organism>
<name>A0A8S4AWN7_9TELE</name>
<dbReference type="PRINTS" id="PR00255">
    <property type="entry name" value="NATPEPTIDER"/>
</dbReference>
<keyword evidence="12" id="KW-1185">Reference proteome</keyword>
<dbReference type="PANTHER" id="PTHR11324:SF16">
    <property type="entry name" value="PDZ DOMAIN-CONTAINING PROTEIN 2"/>
    <property type="match status" value="1"/>
</dbReference>
<evidence type="ECO:0000313" key="11">
    <source>
        <dbReference type="EMBL" id="CAG5917736.1"/>
    </source>
</evidence>
<evidence type="ECO:0000256" key="5">
    <source>
        <dbReference type="ARBA" id="ARBA00023136"/>
    </source>
</evidence>
<dbReference type="CDD" id="cd06759">
    <property type="entry name" value="PDZ3_PDZD2-PDZ1_hPro-IL-16-like"/>
    <property type="match status" value="1"/>
</dbReference>
<evidence type="ECO:0000256" key="3">
    <source>
        <dbReference type="ARBA" id="ARBA00022729"/>
    </source>
</evidence>
<keyword evidence="5 9" id="KW-0472">Membrane</keyword>
<feature type="domain" description="PDZ" evidence="10">
    <location>
        <begin position="318"/>
        <end position="403"/>
    </location>
</feature>
<dbReference type="PROSITE" id="PS50106">
    <property type="entry name" value="PDZ"/>
    <property type="match status" value="5"/>
</dbReference>
<evidence type="ECO:0000256" key="7">
    <source>
        <dbReference type="ARBA" id="ARBA00023180"/>
    </source>
</evidence>
<evidence type="ECO:0000256" key="4">
    <source>
        <dbReference type="ARBA" id="ARBA00022989"/>
    </source>
</evidence>
<dbReference type="PANTHER" id="PTHR11324">
    <property type="entry name" value="IL16-RELATED"/>
    <property type="match status" value="1"/>
</dbReference>
<feature type="compositionally biased region" description="Low complexity" evidence="8">
    <location>
        <begin position="288"/>
        <end position="307"/>
    </location>
</feature>
<dbReference type="InterPro" id="IPR001170">
    <property type="entry name" value="ANPR/GUC"/>
</dbReference>
<feature type="region of interest" description="Disordered" evidence="8">
    <location>
        <begin position="1422"/>
        <end position="1456"/>
    </location>
</feature>
<keyword evidence="7" id="KW-0325">Glycoprotein</keyword>
<dbReference type="SUPFAM" id="SSF50156">
    <property type="entry name" value="PDZ domain-like"/>
    <property type="match status" value="6"/>
</dbReference>
<accession>A0A8S4AWN7</accession>
<feature type="compositionally biased region" description="Polar residues" evidence="8">
    <location>
        <begin position="421"/>
        <end position="445"/>
    </location>
</feature>
<feature type="compositionally biased region" description="Polar residues" evidence="8">
    <location>
        <begin position="1186"/>
        <end position="1206"/>
    </location>
</feature>
<feature type="compositionally biased region" description="Pro residues" evidence="8">
    <location>
        <begin position="671"/>
        <end position="688"/>
    </location>
</feature>
<keyword evidence="4 9" id="KW-1133">Transmembrane helix</keyword>
<evidence type="ECO:0000313" key="12">
    <source>
        <dbReference type="Proteomes" id="UP000677803"/>
    </source>
</evidence>
<dbReference type="SUPFAM" id="SSF53822">
    <property type="entry name" value="Periplasmic binding protein-like I"/>
    <property type="match status" value="1"/>
</dbReference>
<dbReference type="InterPro" id="IPR001828">
    <property type="entry name" value="ANF_lig-bd_rcpt"/>
</dbReference>
<feature type="compositionally biased region" description="Low complexity" evidence="8">
    <location>
        <begin position="654"/>
        <end position="670"/>
    </location>
</feature>
<feature type="region of interest" description="Disordered" evidence="8">
    <location>
        <begin position="228"/>
        <end position="310"/>
    </location>
</feature>
<dbReference type="OrthoDB" id="10065302at2759"/>
<sequence length="2165" mass="234240">MPTVPVRGLHVGEKSPIHLNLQRNKPTFILSFLPQDGDSQNGVNGGHDEDTPLCLAAVQKLGQYIKFNFLDSDAAPPPGPPPRGEWVDVEVHAVSLRKGRGDGPELGLSFGNIPIFGDPQVRRRGGSRKRRERGPVVDVGCIWVTEVRKRSPAAGCGRIRLRDELLSLNGQLMVGVDVSGASFLADQCWNGGGVYLILLRRSRPLRGGAGPGAGGGSPAVCRRTRKLGVSARSAPPHDAPDPDGKSPQGEFSPTGEDPGPILREEGPDSAPQERSVRPHREIAATLPSRSSGQLLESKSSSFISEPSNQLSDGSHIWKMHLVKNQEGLGIHITGGRGSKRSPHGIIIAHIEEGGAIHRDGRLHAGDELLMINGQSLVGLTHQEAVDVLRSTAGLVQLVVCSSAESEVDFEPFPSTSLPDLVSTCRSSSHSQTPPITPHSSQQSTGLDKKEELNQEEGPKRSCCSPTTMKLLSQSQGGGGRLESVGEDDELLVEATPGACEGAEKPPPGRRKHSLPQQLDAAGLRQEYQIIKKSARSLSTIQVESPWRLAQPSIISSIVLMKGQGKGLGFSIVGGQDSARGQMGIFVKTIFPHGAAAADGRLKEGDEILEVNGESLQGLTHQQAIQTFKQLKKGVITLTIRTRLRSPSLTPCATPTLPSRSSSPNSNTSRSPPVPPATEHPEGLRPPGPGSKDCIIMEVTLNKEPGVGLGIGVCCLTLGSGAPGIYIHSLALGSVAKMDGRLSRGDQILEVDSVNLRHAALSEAYAILSECGPGPVSLIIGRHPDPKVSEHEMDQIIARTTNKDKPSRDRHLSHSQGPLSKSPDPAGKDTQGNTSPALSWTMKRFLEPASRQGSLTSEAELSQYFSQDASSLSFQSDSALKSPLSGQQGYAPSMDGDSSQPHDTEGEAVCVLSPDRSGVVPGGGGEPDTSGSAPSPAPGPAPSAPRSPLLRQRQVTRLEEEPSEDEDSGPAEVRDPPYSSTPALSSSPPSDKNQSAPAGSVCPELCEEAEAGDLVGVTLRRSEEDSFGLDLEIMSSPLKVVVAGIKPGSAPDRDSRGKLCPGDEIVKICDKLVCSFSYQEICQLLQNLPLALDLEVRRSVPVVDEPSSLIVPCESRVTTAQSLQEISDDAPAIQENSNEMVQPDHTSQIPVANVDVLSEGTDVLPETVMGSLLNPAGDPTDVRSYHGSPSVSDRWQTAGETGCSGSTSQTVRLTREKNIQLGSKTAANPQCQSYPPTTYIELKLSSSSNILSPVMKFNGTLLSKDAKEAKSRKTVRLASLFSPSIALSGDYSPFSVRHKIKSFESLAYFDKPVAKSSDIHSYALAHTASLNQRIAGYMGLVNSVDSKSKQMNIRSHDDCQIAATPCSNLRGIYAEAGNLLSPDGSTAQSFSVQRRKHGRLLTNRLRKLRALSMPELENLCTAESTRGHERAGKKLDPGTPLTVPASTRGTNHSPPFAAPARATESRVMGYDADETPQSAPQTNQPGCSIRLDELNTSPDSWRKLQTILSSQTIKSYVVSLLEETKALSEVNKNILLVVLSKEEGSGLGFSVTGGADLEQKKVIVHRVFTKGAARLEGTIKRGDTILSINGTNLEGKSHGEVMSCLHQARLSKQALIVIWRSEDCEEHISDGQRPGLQSITQGFSRNESFVAEVGALLSGTNVRWDWNTDTMPLLIQLCVFFWMLLSPVLTRTLTEDVEVLVFLPLNNSFLFSYARVAPAIRYAQLRLKEDGGEYSGFNFHLHFESSDRANDALFTLVDRSCARRPDLILGPVREYEAAGVVRLASHWRVPVISAGALATAFAKKDSEFSHLTRIAPSYVKMAETFTAMFGHFQWQSALLVYEEDNEERNCFFTLEGVYHLMTDYDIKTHFITDDNPLYTEDLLQKMHDTEVVIMCIGADKIREIMLAAHRQHLTRGNNIFFNVELFNSSSYGNGTWKRGDKYDNDAREAYASLNTVTLLRAVKPEFEHFSTEMTKALEGTGLGGTVNMFVEGFHDALLLYAIALHDAMKNGFSKSNGTEITSRMWNRTFEGIAGQVSMDINGDRNGDFSLMSMTNTKEGTYEVVANYFGVNRTFQVLPAFNREHFKLKGRHEAHTDLPEKSCGLGVSALTGVIVGAVLGAVMLIAFYFFRKNYRITIQRRSHGEEHDSGKHRQLREDSIRSNFSAA</sequence>
<keyword evidence="6" id="KW-0675">Receptor</keyword>
<feature type="domain" description="PDZ" evidence="10">
    <location>
        <begin position="1015"/>
        <end position="1099"/>
    </location>
</feature>
<dbReference type="GO" id="GO:0016020">
    <property type="term" value="C:membrane"/>
    <property type="evidence" value="ECO:0007669"/>
    <property type="project" value="UniProtKB-SubCell"/>
</dbReference>
<dbReference type="EMBL" id="CAJRST010011112">
    <property type="protein sequence ID" value="CAG5917736.1"/>
    <property type="molecule type" value="Genomic_DNA"/>
</dbReference>
<feature type="compositionally biased region" description="Basic and acidic residues" evidence="8">
    <location>
        <begin position="800"/>
        <end position="811"/>
    </location>
</feature>
<feature type="compositionally biased region" description="Basic and acidic residues" evidence="8">
    <location>
        <begin position="446"/>
        <end position="459"/>
    </location>
</feature>
<dbReference type="Gene3D" id="2.30.42.10">
    <property type="match status" value="6"/>
</dbReference>
<feature type="domain" description="PDZ" evidence="10">
    <location>
        <begin position="556"/>
        <end position="642"/>
    </location>
</feature>
<dbReference type="InterPro" id="IPR001478">
    <property type="entry name" value="PDZ"/>
</dbReference>
<evidence type="ECO:0000256" key="2">
    <source>
        <dbReference type="ARBA" id="ARBA00022692"/>
    </source>
</evidence>
<feature type="region of interest" description="Disordered" evidence="8">
    <location>
        <begin position="798"/>
        <end position="835"/>
    </location>
</feature>
<dbReference type="Pfam" id="PF01094">
    <property type="entry name" value="ANF_receptor"/>
    <property type="match status" value="1"/>
</dbReference>
<dbReference type="SMART" id="SM00228">
    <property type="entry name" value="PDZ"/>
    <property type="match status" value="6"/>
</dbReference>
<comment type="subcellular location">
    <subcellularLocation>
        <location evidence="1">Membrane</location>
        <topology evidence="1">Single-pass type I membrane protein</topology>
    </subcellularLocation>
</comment>
<feature type="region of interest" description="Disordered" evidence="8">
    <location>
        <begin position="646"/>
        <end position="690"/>
    </location>
</feature>
<dbReference type="InterPro" id="IPR036034">
    <property type="entry name" value="PDZ_sf"/>
</dbReference>
<feature type="domain" description="PDZ" evidence="10">
    <location>
        <begin position="697"/>
        <end position="771"/>
    </location>
</feature>
<comment type="caution">
    <text evidence="11">The sequence shown here is derived from an EMBL/GenBank/DDBJ whole genome shotgun (WGS) entry which is preliminary data.</text>
</comment>
<dbReference type="CDD" id="cd06758">
    <property type="entry name" value="PDZ2_PDZD2-like"/>
    <property type="match status" value="1"/>
</dbReference>
<dbReference type="CDD" id="cd06762">
    <property type="entry name" value="PDZ6_PDZD2-PDZ3_hPro-IL-16-like"/>
    <property type="match status" value="1"/>
</dbReference>
<feature type="compositionally biased region" description="Basic and acidic residues" evidence="8">
    <location>
        <begin position="2140"/>
        <end position="2158"/>
    </location>
</feature>
<feature type="region of interest" description="Disordered" evidence="8">
    <location>
        <begin position="875"/>
        <end position="999"/>
    </location>
</feature>
<gene>
    <name evidence="11" type="ORF">MMEN_LOCUS10096</name>
</gene>
<proteinExistence type="predicted"/>
<keyword evidence="3" id="KW-0732">Signal</keyword>
<feature type="domain" description="PDZ" evidence="10">
    <location>
        <begin position="1535"/>
        <end position="1607"/>
    </location>
</feature>
<evidence type="ECO:0000256" key="6">
    <source>
        <dbReference type="ARBA" id="ARBA00023170"/>
    </source>
</evidence>
<evidence type="ECO:0000259" key="10">
    <source>
        <dbReference type="PROSITE" id="PS50106"/>
    </source>
</evidence>